<dbReference type="AlphaFoldDB" id="A0A078MST2"/>
<dbReference type="SUPFAM" id="SSF81345">
    <property type="entry name" value="ABC transporter involved in vitamin B12 uptake, BtuC"/>
    <property type="match status" value="1"/>
</dbReference>
<dbReference type="EMBL" id="LN483072">
    <property type="protein sequence ID" value="CEA09360.1"/>
    <property type="molecule type" value="Genomic_DNA"/>
</dbReference>
<comment type="subcellular location">
    <subcellularLocation>
        <location evidence="1">Membrane</location>
        <topology evidence="1">Multi-pass membrane protein</topology>
    </subcellularLocation>
</comment>
<evidence type="ECO:0000256" key="3">
    <source>
        <dbReference type="ARBA" id="ARBA00022989"/>
    </source>
</evidence>
<feature type="transmembrane region" description="Helical" evidence="5">
    <location>
        <begin position="81"/>
        <end position="99"/>
    </location>
</feature>
<reference evidence="6" key="1">
    <citation type="submission" date="2014-07" db="EMBL/GenBank/DDBJ databases">
        <authorList>
            <person name="Urmite Genomes Urmite Genomes"/>
        </authorList>
    </citation>
    <scope>NUCLEOTIDE SEQUENCE</scope>
    <source>
        <strain evidence="6">11W110_air</strain>
    </source>
</reference>
<protein>
    <recommendedName>
        <fullName evidence="7">DUF1622 domain-containing protein</fullName>
    </recommendedName>
</protein>
<evidence type="ECO:0000313" key="6">
    <source>
        <dbReference type="EMBL" id="CEA09360.1"/>
    </source>
</evidence>
<sequence length="130" mass="14322">MDFQYFIEDVGALMDLVGVAAIVVGALLSGAVVVRSLLRGERTGLYEDFRRRLGRSILLGLELLVAADIIRTVAITPTFESLGVLAVIVLIRTFLSYSLQLEVTGRWPWQVRDQLQPAAGNGSGRHRGRR</sequence>
<dbReference type="GO" id="GO:0016020">
    <property type="term" value="C:membrane"/>
    <property type="evidence" value="ECO:0007669"/>
    <property type="project" value="UniProtKB-SubCell"/>
</dbReference>
<keyword evidence="3 5" id="KW-1133">Transmembrane helix</keyword>
<feature type="transmembrane region" description="Helical" evidence="5">
    <location>
        <begin position="57"/>
        <end position="75"/>
    </location>
</feature>
<name>A0A078MST2_9MICC</name>
<keyword evidence="4 5" id="KW-0472">Membrane</keyword>
<organism evidence="6">
    <name type="scientific">Arthrobacter saudimassiliensis</name>
    <dbReference type="NCBI Taxonomy" id="1461584"/>
    <lineage>
        <taxon>Bacteria</taxon>
        <taxon>Bacillati</taxon>
        <taxon>Actinomycetota</taxon>
        <taxon>Actinomycetes</taxon>
        <taxon>Micrococcales</taxon>
        <taxon>Micrococcaceae</taxon>
        <taxon>Arthrobacter</taxon>
    </lineage>
</organism>
<dbReference type="PANTHER" id="PTHR38468">
    <property type="entry name" value="SLL0939 PROTEIN"/>
    <property type="match status" value="1"/>
</dbReference>
<evidence type="ECO:0008006" key="7">
    <source>
        <dbReference type="Google" id="ProtNLM"/>
    </source>
</evidence>
<dbReference type="InterPro" id="IPR012427">
    <property type="entry name" value="DUF1622"/>
</dbReference>
<dbReference type="PANTHER" id="PTHR38468:SF1">
    <property type="entry name" value="SLL0939 PROTEIN"/>
    <property type="match status" value="1"/>
</dbReference>
<evidence type="ECO:0000256" key="5">
    <source>
        <dbReference type="SAM" id="Phobius"/>
    </source>
</evidence>
<feature type="transmembrane region" description="Helical" evidence="5">
    <location>
        <begin position="12"/>
        <end position="37"/>
    </location>
</feature>
<evidence type="ECO:0000256" key="1">
    <source>
        <dbReference type="ARBA" id="ARBA00004141"/>
    </source>
</evidence>
<dbReference type="Pfam" id="PF07784">
    <property type="entry name" value="DUF1622"/>
    <property type="match status" value="1"/>
</dbReference>
<keyword evidence="2 5" id="KW-0812">Transmembrane</keyword>
<dbReference type="InterPro" id="IPR037294">
    <property type="entry name" value="ABC_BtuC-like"/>
</dbReference>
<proteinExistence type="predicted"/>
<gene>
    <name evidence="6" type="ORF">BN1051_02729</name>
</gene>
<accession>A0A078MST2</accession>
<evidence type="ECO:0000256" key="4">
    <source>
        <dbReference type="ARBA" id="ARBA00023136"/>
    </source>
</evidence>
<evidence type="ECO:0000256" key="2">
    <source>
        <dbReference type="ARBA" id="ARBA00022692"/>
    </source>
</evidence>